<gene>
    <name evidence="6" type="ORF">E5352_17995</name>
</gene>
<dbReference type="SUPFAM" id="SSF52833">
    <property type="entry name" value="Thioredoxin-like"/>
    <property type="match status" value="1"/>
</dbReference>
<dbReference type="Gene3D" id="3.40.30.10">
    <property type="entry name" value="Glutaredoxin"/>
    <property type="match status" value="1"/>
</dbReference>
<evidence type="ECO:0000313" key="6">
    <source>
        <dbReference type="EMBL" id="TGY31860.1"/>
    </source>
</evidence>
<evidence type="ECO:0000256" key="2">
    <source>
        <dbReference type="ARBA" id="ARBA00023002"/>
    </source>
</evidence>
<dbReference type="PANTHER" id="PTHR13887:SF14">
    <property type="entry name" value="DISULFIDE BOND FORMATION PROTEIN D"/>
    <property type="match status" value="1"/>
</dbReference>
<proteinExistence type="predicted"/>
<keyword evidence="3" id="KW-1015">Disulfide bond</keyword>
<reference evidence="6 7" key="1">
    <citation type="submission" date="2019-04" db="EMBL/GenBank/DDBJ databases">
        <title>Microbes associate with the intestines of laboratory mice.</title>
        <authorList>
            <person name="Navarre W."/>
            <person name="Wong E."/>
            <person name="Huang K."/>
            <person name="Tropini C."/>
            <person name="Ng K."/>
            <person name="Yu B."/>
        </authorList>
    </citation>
    <scope>NUCLEOTIDE SEQUENCE [LARGE SCALE GENOMIC DNA]</scope>
    <source>
        <strain evidence="6 7">NM62_B4-13</strain>
    </source>
</reference>
<evidence type="ECO:0000259" key="5">
    <source>
        <dbReference type="Pfam" id="PF01323"/>
    </source>
</evidence>
<evidence type="ECO:0000256" key="3">
    <source>
        <dbReference type="ARBA" id="ARBA00023157"/>
    </source>
</evidence>
<dbReference type="RefSeq" id="WP_136006934.1">
    <property type="nucleotide sequence ID" value="NZ_SRYW01000022.1"/>
</dbReference>
<dbReference type="AlphaFoldDB" id="A0A4V3RIG9"/>
<dbReference type="PANTHER" id="PTHR13887">
    <property type="entry name" value="GLUTATHIONE S-TRANSFERASE KAPPA"/>
    <property type="match status" value="1"/>
</dbReference>
<dbReference type="Pfam" id="PF01323">
    <property type="entry name" value="DSBA"/>
    <property type="match status" value="1"/>
</dbReference>
<dbReference type="EMBL" id="SRYW01000022">
    <property type="protein sequence ID" value="TGY31860.1"/>
    <property type="molecule type" value="Genomic_DNA"/>
</dbReference>
<feature type="domain" description="DSBA-like thioredoxin" evidence="5">
    <location>
        <begin position="14"/>
        <end position="211"/>
    </location>
</feature>
<evidence type="ECO:0000256" key="1">
    <source>
        <dbReference type="ARBA" id="ARBA00022729"/>
    </source>
</evidence>
<dbReference type="Proteomes" id="UP000306631">
    <property type="component" value="Unassembled WGS sequence"/>
</dbReference>
<evidence type="ECO:0000256" key="4">
    <source>
        <dbReference type="ARBA" id="ARBA00023284"/>
    </source>
</evidence>
<keyword evidence="1" id="KW-0732">Signal</keyword>
<dbReference type="OrthoDB" id="9799122at2"/>
<organism evidence="6 7">
    <name type="scientific">Stenotrophomonas maltophilia</name>
    <name type="common">Pseudomonas maltophilia</name>
    <name type="synonym">Xanthomonas maltophilia</name>
    <dbReference type="NCBI Taxonomy" id="40324"/>
    <lineage>
        <taxon>Bacteria</taxon>
        <taxon>Pseudomonadati</taxon>
        <taxon>Pseudomonadota</taxon>
        <taxon>Gammaproteobacteria</taxon>
        <taxon>Lysobacterales</taxon>
        <taxon>Lysobacteraceae</taxon>
        <taxon>Stenotrophomonas</taxon>
        <taxon>Stenotrophomonas maltophilia group</taxon>
    </lineage>
</organism>
<evidence type="ECO:0000313" key="7">
    <source>
        <dbReference type="Proteomes" id="UP000306631"/>
    </source>
</evidence>
<dbReference type="InterPro" id="IPR001853">
    <property type="entry name" value="DSBA-like_thioredoxin_dom"/>
</dbReference>
<accession>A0A4V3RIG9</accession>
<keyword evidence="2" id="KW-0560">Oxidoreductase</keyword>
<comment type="caution">
    <text evidence="6">The sequence shown here is derived from an EMBL/GenBank/DDBJ whole genome shotgun (WGS) entry which is preliminary data.</text>
</comment>
<dbReference type="InterPro" id="IPR036249">
    <property type="entry name" value="Thioredoxin-like_sf"/>
</dbReference>
<protein>
    <submittedName>
        <fullName evidence="6">DsbA family protein</fullName>
    </submittedName>
</protein>
<keyword evidence="4" id="KW-0676">Redox-active center</keyword>
<dbReference type="GO" id="GO:0016491">
    <property type="term" value="F:oxidoreductase activity"/>
    <property type="evidence" value="ECO:0007669"/>
    <property type="project" value="UniProtKB-KW"/>
</dbReference>
<sequence length="217" mass="23845">MSSSLPPATASRPVVEFFHDVVCGWCFVLAPRLARVAAELDIQVRHRSFVLQDSRTEMIRVFGSMADAKRIILTHWEECAAQEDIPRIDVDGMRATSFDYPSGWQGALACQAAALLGGNTAHGTMFDAIQWAHLHQHRNIGDVEVLLDIAEALGHARGRFAGYMRGPVAHERVQSDRARARDLGIRSIPTVIGADALRLQTLPLPQLRQALAALVHA</sequence>
<name>A0A4V3RIG9_STEMA</name>